<dbReference type="GO" id="GO:0003700">
    <property type="term" value="F:DNA-binding transcription factor activity"/>
    <property type="evidence" value="ECO:0007669"/>
    <property type="project" value="TreeGrafter"/>
</dbReference>
<dbReference type="GO" id="GO:0003677">
    <property type="term" value="F:DNA binding"/>
    <property type="evidence" value="ECO:0007669"/>
    <property type="project" value="InterPro"/>
</dbReference>
<dbReference type="SMART" id="SM00346">
    <property type="entry name" value="HTH_ICLR"/>
    <property type="match status" value="1"/>
</dbReference>
<dbReference type="InterPro" id="IPR036390">
    <property type="entry name" value="WH_DNA-bd_sf"/>
</dbReference>
<dbReference type="SUPFAM" id="SSF46785">
    <property type="entry name" value="Winged helix' DNA-binding domain"/>
    <property type="match status" value="1"/>
</dbReference>
<protein>
    <recommendedName>
        <fullName evidence="3">HTH iclR-type domain-containing protein</fullName>
    </recommendedName>
</protein>
<dbReference type="InterPro" id="IPR029016">
    <property type="entry name" value="GAF-like_dom_sf"/>
</dbReference>
<dbReference type="GO" id="GO:0045892">
    <property type="term" value="P:negative regulation of DNA-templated transcription"/>
    <property type="evidence" value="ECO:0007669"/>
    <property type="project" value="TreeGrafter"/>
</dbReference>
<name>A0A9W5Y8C4_9FIRM</name>
<dbReference type="PANTHER" id="PTHR30136">
    <property type="entry name" value="HELIX-TURN-HELIX TRANSCRIPTIONAL REGULATOR, ICLR FAMILY"/>
    <property type="match status" value="1"/>
</dbReference>
<dbReference type="Gene3D" id="3.30.450.40">
    <property type="match status" value="1"/>
</dbReference>
<evidence type="ECO:0000313" key="5">
    <source>
        <dbReference type="Proteomes" id="UP001144256"/>
    </source>
</evidence>
<proteinExistence type="predicted"/>
<comment type="caution">
    <text evidence="4">The sequence shown here is derived from an EMBL/GenBank/DDBJ whole genome shotgun (WGS) entry which is preliminary data.</text>
</comment>
<dbReference type="InterPro" id="IPR050707">
    <property type="entry name" value="HTH_MetabolicPath_Reg"/>
</dbReference>
<dbReference type="Gene3D" id="1.10.10.10">
    <property type="entry name" value="Winged helix-like DNA-binding domain superfamily/Winged helix DNA-binding domain"/>
    <property type="match status" value="1"/>
</dbReference>
<sequence length="243" mass="28179">MSLTPAPALEKGLKILEIIAKEEEVSFNQLQSMTGYNVSSLNRYLHTLRYLDYIQKNLNNKYITGLKLFSLAEKSNRWHFLKEVAYKHLVELSDRFGISLLLIGYSNDQFIVLTKKAHKDNITMMSVDTSRYYEESIVWSLPYIIHLEQEEQKRIIETYFSDYNDKRECLQELKSHFMENGYVLDKGFINKNILRIGIPLYAGESKPIAVLGAGTFRQHLGDNIEEVISAMKDVSIHISELVF</sequence>
<feature type="domain" description="HTH iclR-type" evidence="3">
    <location>
        <begin position="6"/>
        <end position="66"/>
    </location>
</feature>
<reference evidence="4" key="1">
    <citation type="submission" date="2022-06" db="EMBL/GenBank/DDBJ databases">
        <title>Vallitalea longa sp. nov., an anaerobic bacterium isolated from marine sediment.</title>
        <authorList>
            <person name="Hirano S."/>
            <person name="Terahara T."/>
            <person name="Mori K."/>
            <person name="Hamada M."/>
            <person name="Matsumoto R."/>
            <person name="Kobayashi T."/>
        </authorList>
    </citation>
    <scope>NUCLEOTIDE SEQUENCE</scope>
    <source>
        <strain evidence="4">SH18-1</strain>
    </source>
</reference>
<dbReference type="PANTHER" id="PTHR30136:SF35">
    <property type="entry name" value="HTH-TYPE TRANSCRIPTIONAL REGULATOR RV1719"/>
    <property type="match status" value="1"/>
</dbReference>
<dbReference type="SUPFAM" id="SSF55781">
    <property type="entry name" value="GAF domain-like"/>
    <property type="match status" value="1"/>
</dbReference>
<dbReference type="PROSITE" id="PS51077">
    <property type="entry name" value="HTH_ICLR"/>
    <property type="match status" value="1"/>
</dbReference>
<dbReference type="InterPro" id="IPR005471">
    <property type="entry name" value="Tscrpt_reg_IclR_N"/>
</dbReference>
<keyword evidence="2" id="KW-0804">Transcription</keyword>
<evidence type="ECO:0000256" key="2">
    <source>
        <dbReference type="ARBA" id="ARBA00023163"/>
    </source>
</evidence>
<dbReference type="EMBL" id="BRLB01000001">
    <property type="protein sequence ID" value="GKX27815.1"/>
    <property type="molecule type" value="Genomic_DNA"/>
</dbReference>
<dbReference type="Pfam" id="PF09339">
    <property type="entry name" value="HTH_IclR"/>
    <property type="match status" value="1"/>
</dbReference>
<evidence type="ECO:0000313" key="4">
    <source>
        <dbReference type="EMBL" id="GKX27815.1"/>
    </source>
</evidence>
<dbReference type="AlphaFoldDB" id="A0A9W5Y8C4"/>
<gene>
    <name evidence="4" type="ORF">SH1V18_02950</name>
</gene>
<keyword evidence="1" id="KW-0805">Transcription regulation</keyword>
<dbReference type="RefSeq" id="WP_281811503.1">
    <property type="nucleotide sequence ID" value="NZ_BRLB01000001.1"/>
</dbReference>
<dbReference type="Proteomes" id="UP001144256">
    <property type="component" value="Unassembled WGS sequence"/>
</dbReference>
<keyword evidence="5" id="KW-1185">Reference proteome</keyword>
<dbReference type="InterPro" id="IPR036388">
    <property type="entry name" value="WH-like_DNA-bd_sf"/>
</dbReference>
<organism evidence="4 5">
    <name type="scientific">Vallitalea longa</name>
    <dbReference type="NCBI Taxonomy" id="2936439"/>
    <lineage>
        <taxon>Bacteria</taxon>
        <taxon>Bacillati</taxon>
        <taxon>Bacillota</taxon>
        <taxon>Clostridia</taxon>
        <taxon>Lachnospirales</taxon>
        <taxon>Vallitaleaceae</taxon>
        <taxon>Vallitalea</taxon>
    </lineage>
</organism>
<accession>A0A9W5Y8C4</accession>
<evidence type="ECO:0000259" key="3">
    <source>
        <dbReference type="PROSITE" id="PS51077"/>
    </source>
</evidence>
<evidence type="ECO:0000256" key="1">
    <source>
        <dbReference type="ARBA" id="ARBA00023015"/>
    </source>
</evidence>